<evidence type="ECO:0000313" key="9">
    <source>
        <dbReference type="Proteomes" id="UP000519126"/>
    </source>
</evidence>
<dbReference type="EMBL" id="JABBCX010000001">
    <property type="protein sequence ID" value="NMF47267.1"/>
    <property type="molecule type" value="Genomic_DNA"/>
</dbReference>
<dbReference type="PANTHER" id="PTHR30250:SF10">
    <property type="entry name" value="LIPOPOLYSACCHARIDE BIOSYNTHESIS PROTEIN WZXC"/>
    <property type="match status" value="1"/>
</dbReference>
<dbReference type="PANTHER" id="PTHR30250">
    <property type="entry name" value="PST FAMILY PREDICTED COLANIC ACID TRANSPORTER"/>
    <property type="match status" value="1"/>
</dbReference>
<feature type="transmembrane region" description="Helical" evidence="7">
    <location>
        <begin position="44"/>
        <end position="67"/>
    </location>
</feature>
<evidence type="ECO:0000256" key="3">
    <source>
        <dbReference type="ARBA" id="ARBA00022475"/>
    </source>
</evidence>
<comment type="similarity">
    <text evidence="2">Belongs to the polysaccharide synthase family.</text>
</comment>
<reference evidence="8 9" key="1">
    <citation type="submission" date="2020-04" db="EMBL/GenBank/DDBJ databases">
        <title>Genome Sequencing and Assembley of Pseudoalteromonas artica.</title>
        <authorList>
            <person name="Akerly B."/>
            <person name="Cook G."/>
        </authorList>
    </citation>
    <scope>NUCLEOTIDE SEQUENCE [LARGE SCALE GENOMIC DNA]</scope>
    <source>
        <strain evidence="8 9">NEC-BIFX-0059</strain>
    </source>
</reference>
<accession>A0A7X9U471</accession>
<keyword evidence="5 7" id="KW-1133">Transmembrane helix</keyword>
<feature type="transmembrane region" description="Helical" evidence="7">
    <location>
        <begin position="412"/>
        <end position="434"/>
    </location>
</feature>
<proteinExistence type="inferred from homology"/>
<feature type="transmembrane region" description="Helical" evidence="7">
    <location>
        <begin position="380"/>
        <end position="400"/>
    </location>
</feature>
<evidence type="ECO:0000256" key="2">
    <source>
        <dbReference type="ARBA" id="ARBA00007430"/>
    </source>
</evidence>
<sequence>MLQNKKIVSGSIWSLIGSSSYQLSGLIIFIILSRVLSPVDFGTAALAIVFIELTNTIVKYGLVEVVVRESDNTDIENSIFFTTLLLGMAVALLFVVFASYLEKLFEAPGLAISLQILSVVPILQALSTVPEGLLKRDFKFKALAIRLFFSSLFSGAVAIFLAYANYGFYSLIIQKILSALLSLLLVWKVISWRPKFSFSIVDILNTLKQGQPILLSSLIGQGIFRFVELIISFFLGVIALGYFKIAGKLLDVIVQFTIRPIVDVSFSAFANSQDNGNELERRFINFITITALFSLPIFVGGYVIGNEMVYLIFGEKWSESGVIFSILCLSGLSASFNYFFAPLCHSTHNSLMPLKLRVIEFLIVVTLVSVFSQYSIYYVAYSNVLTATLLSISMLIILKVKFAFSTRLIIKALLPSVISSIIMGGVVYIVSRFFLTCSNFNLKLILSIVIGCISYFLIYKIIFPKRTFELVTEIKKLMKR</sequence>
<dbReference type="Pfam" id="PF13440">
    <property type="entry name" value="Polysacc_synt_3"/>
    <property type="match status" value="1"/>
</dbReference>
<evidence type="ECO:0000256" key="7">
    <source>
        <dbReference type="SAM" id="Phobius"/>
    </source>
</evidence>
<dbReference type="GO" id="GO:0005886">
    <property type="term" value="C:plasma membrane"/>
    <property type="evidence" value="ECO:0007669"/>
    <property type="project" value="UniProtKB-SubCell"/>
</dbReference>
<dbReference type="RefSeq" id="WP_170071080.1">
    <property type="nucleotide sequence ID" value="NZ_JABBCX010000001.1"/>
</dbReference>
<evidence type="ECO:0000256" key="1">
    <source>
        <dbReference type="ARBA" id="ARBA00004651"/>
    </source>
</evidence>
<feature type="transmembrane region" description="Helical" evidence="7">
    <location>
        <begin position="147"/>
        <end position="166"/>
    </location>
</feature>
<feature type="transmembrane region" description="Helical" evidence="7">
    <location>
        <begin position="440"/>
        <end position="458"/>
    </location>
</feature>
<evidence type="ECO:0000256" key="5">
    <source>
        <dbReference type="ARBA" id="ARBA00022989"/>
    </source>
</evidence>
<evidence type="ECO:0000313" key="8">
    <source>
        <dbReference type="EMBL" id="NMF47267.1"/>
    </source>
</evidence>
<dbReference type="Proteomes" id="UP000519126">
    <property type="component" value="Unassembled WGS sequence"/>
</dbReference>
<comment type="caution">
    <text evidence="8">The sequence shown here is derived from an EMBL/GenBank/DDBJ whole genome shotgun (WGS) entry which is preliminary data.</text>
</comment>
<keyword evidence="3" id="KW-1003">Cell membrane</keyword>
<feature type="transmembrane region" description="Helical" evidence="7">
    <location>
        <begin position="356"/>
        <end position="374"/>
    </location>
</feature>
<feature type="transmembrane region" description="Helical" evidence="7">
    <location>
        <begin position="79"/>
        <end position="101"/>
    </location>
</feature>
<feature type="transmembrane region" description="Helical" evidence="7">
    <location>
        <begin position="12"/>
        <end position="32"/>
    </location>
</feature>
<dbReference type="InterPro" id="IPR050833">
    <property type="entry name" value="Poly_Biosynth_Transport"/>
</dbReference>
<feature type="transmembrane region" description="Helical" evidence="7">
    <location>
        <begin position="283"/>
        <end position="303"/>
    </location>
</feature>
<protein>
    <submittedName>
        <fullName evidence="8">Oligosaccharide flippase family protein</fullName>
    </submittedName>
</protein>
<feature type="transmembrane region" description="Helical" evidence="7">
    <location>
        <begin position="323"/>
        <end position="344"/>
    </location>
</feature>
<dbReference type="AlphaFoldDB" id="A0A7X9U471"/>
<evidence type="ECO:0000256" key="6">
    <source>
        <dbReference type="ARBA" id="ARBA00023136"/>
    </source>
</evidence>
<evidence type="ECO:0000256" key="4">
    <source>
        <dbReference type="ARBA" id="ARBA00022692"/>
    </source>
</evidence>
<comment type="subcellular location">
    <subcellularLocation>
        <location evidence="1">Cell membrane</location>
        <topology evidence="1">Multi-pass membrane protein</topology>
    </subcellularLocation>
</comment>
<organism evidence="8 9">
    <name type="scientific">Pseudoalteromonas arctica</name>
    <dbReference type="NCBI Taxonomy" id="394751"/>
    <lineage>
        <taxon>Bacteria</taxon>
        <taxon>Pseudomonadati</taxon>
        <taxon>Pseudomonadota</taxon>
        <taxon>Gammaproteobacteria</taxon>
        <taxon>Alteromonadales</taxon>
        <taxon>Pseudoalteromonadaceae</taxon>
        <taxon>Pseudoalteromonas</taxon>
    </lineage>
</organism>
<feature type="transmembrane region" description="Helical" evidence="7">
    <location>
        <begin position="223"/>
        <end position="243"/>
    </location>
</feature>
<feature type="transmembrane region" description="Helical" evidence="7">
    <location>
        <begin position="172"/>
        <end position="190"/>
    </location>
</feature>
<name>A0A7X9U471_9GAMM</name>
<keyword evidence="6 7" id="KW-0472">Membrane</keyword>
<gene>
    <name evidence="8" type="ORF">HHL01_03570</name>
</gene>
<keyword evidence="4 7" id="KW-0812">Transmembrane</keyword>